<dbReference type="InterPro" id="IPR002083">
    <property type="entry name" value="MATH/TRAF_dom"/>
</dbReference>
<dbReference type="PROSITE" id="PS50144">
    <property type="entry name" value="MATH"/>
    <property type="match status" value="1"/>
</dbReference>
<gene>
    <name evidence="2" type="ORF">AT9943_LOCUS8322</name>
</gene>
<dbReference type="SMART" id="SM00061">
    <property type="entry name" value="MATH"/>
    <property type="match status" value="2"/>
</dbReference>
<reference evidence="2 3" key="1">
    <citation type="submission" date="2020-09" db="EMBL/GenBank/DDBJ databases">
        <authorList>
            <person name="Ashkenazy H."/>
        </authorList>
    </citation>
    <scope>NUCLEOTIDE SEQUENCE [LARGE SCALE GENOMIC DNA]</scope>
    <source>
        <strain evidence="3">cv. Cdm-0</strain>
    </source>
</reference>
<proteinExistence type="predicted"/>
<sequence length="287" mass="33262">MGLLLLEDTIKEKLKDRKNAHFMLVDGMSKLLTEKVKNCQSLDFQVSGVKWRLVIRLSRGRKDHLSFVLEITDEKFLVGHQNEKKRSQGLANFISHTDLKERFLVNDKAGFYAEISDVQPNFPVTRIPRTMGTAERFKLIEFSPRNSRFTWKITQFSSFDGEEHSSYEFTVGPRRWKLVMYPKGNGDGKGNSLSLYLFASDYVTNGPKGGTLAIYKLRVLDQLNRNHCETECRYWFPYNPVNQMDSLWGRPKFLPLEELHKSSRGFLVNDQIYIGVEISIVSTTEYL</sequence>
<dbReference type="SUPFAM" id="SSF49599">
    <property type="entry name" value="TRAF domain-like"/>
    <property type="match status" value="2"/>
</dbReference>
<dbReference type="Proteomes" id="UP000516314">
    <property type="component" value="Chromosome 2"/>
</dbReference>
<evidence type="ECO:0000313" key="3">
    <source>
        <dbReference type="Proteomes" id="UP000516314"/>
    </source>
</evidence>
<dbReference type="Gene3D" id="2.60.210.10">
    <property type="entry name" value="Apoptosis, Tumor Necrosis Factor Receptor Associated Protein 2, Chain A"/>
    <property type="match status" value="1"/>
</dbReference>
<dbReference type="InterPro" id="IPR008974">
    <property type="entry name" value="TRAF-like"/>
</dbReference>
<evidence type="ECO:0000313" key="2">
    <source>
        <dbReference type="EMBL" id="CAD5320184.1"/>
    </source>
</evidence>
<protein>
    <submittedName>
        <fullName evidence="2">(thale cress) hypothetical protein</fullName>
    </submittedName>
</protein>
<dbReference type="CDD" id="cd00121">
    <property type="entry name" value="MATH"/>
    <property type="match status" value="2"/>
</dbReference>
<organism evidence="2 3">
    <name type="scientific">Arabidopsis thaliana</name>
    <name type="common">Mouse-ear cress</name>
    <dbReference type="NCBI Taxonomy" id="3702"/>
    <lineage>
        <taxon>Eukaryota</taxon>
        <taxon>Viridiplantae</taxon>
        <taxon>Streptophyta</taxon>
        <taxon>Embryophyta</taxon>
        <taxon>Tracheophyta</taxon>
        <taxon>Spermatophyta</taxon>
        <taxon>Magnoliopsida</taxon>
        <taxon>eudicotyledons</taxon>
        <taxon>Gunneridae</taxon>
        <taxon>Pentapetalae</taxon>
        <taxon>rosids</taxon>
        <taxon>malvids</taxon>
        <taxon>Brassicales</taxon>
        <taxon>Brassicaceae</taxon>
        <taxon>Camelineae</taxon>
        <taxon>Arabidopsis</taxon>
    </lineage>
</organism>
<dbReference type="AlphaFoldDB" id="A0A7G2EAU0"/>
<evidence type="ECO:0000259" key="1">
    <source>
        <dbReference type="PROSITE" id="PS50144"/>
    </source>
</evidence>
<dbReference type="PANTHER" id="PTHR46162">
    <property type="entry name" value="TRAF-LIKE FAMILY PROTEIN"/>
    <property type="match status" value="1"/>
</dbReference>
<dbReference type="PANTHER" id="PTHR46162:SF40">
    <property type="entry name" value="TRAF-LIKE FAMILY PROTEIN"/>
    <property type="match status" value="1"/>
</dbReference>
<dbReference type="Pfam" id="PF22486">
    <property type="entry name" value="MATH_2"/>
    <property type="match status" value="1"/>
</dbReference>
<accession>A0A7G2EAU0</accession>
<feature type="domain" description="MATH" evidence="1">
    <location>
        <begin position="146"/>
        <end position="278"/>
    </location>
</feature>
<dbReference type="EMBL" id="LR881467">
    <property type="protein sequence ID" value="CAD5320184.1"/>
    <property type="molecule type" value="Genomic_DNA"/>
</dbReference>
<name>A0A7G2EAU0_ARATH</name>